<dbReference type="PROSITE" id="PS01332">
    <property type="entry name" value="HTH_RRF2_1"/>
    <property type="match status" value="1"/>
</dbReference>
<proteinExistence type="predicted"/>
<dbReference type="SUPFAM" id="SSF46785">
    <property type="entry name" value="Winged helix' DNA-binding domain"/>
    <property type="match status" value="1"/>
</dbReference>
<accession>A0A0D7K9W7</accession>
<reference evidence="2 4" key="1">
    <citation type="submission" date="2014-12" db="EMBL/GenBank/DDBJ databases">
        <title>Isolation of bacteria from lake water.</title>
        <authorList>
            <person name="Sheng K.-Y."/>
            <person name="Chin P.-S."/>
            <person name="Chan K.-G."/>
            <person name="Tan G.S."/>
        </authorList>
    </citation>
    <scope>NUCLEOTIDE SEQUENCE [LARGE SCALE GENOMIC DNA]</scope>
    <source>
        <strain evidence="2 4">KY4</strain>
    </source>
</reference>
<dbReference type="GO" id="GO:0005829">
    <property type="term" value="C:cytosol"/>
    <property type="evidence" value="ECO:0007669"/>
    <property type="project" value="TreeGrafter"/>
</dbReference>
<dbReference type="Pfam" id="PF02082">
    <property type="entry name" value="Rrf2"/>
    <property type="match status" value="1"/>
</dbReference>
<dbReference type="EMBL" id="JXYQ01000029">
    <property type="protein sequence ID" value="KJA10727.1"/>
    <property type="molecule type" value="Genomic_DNA"/>
</dbReference>
<organism evidence="2 4">
    <name type="scientific">Acidovorax temperans</name>
    <dbReference type="NCBI Taxonomy" id="80878"/>
    <lineage>
        <taxon>Bacteria</taxon>
        <taxon>Pseudomonadati</taxon>
        <taxon>Pseudomonadota</taxon>
        <taxon>Betaproteobacteria</taxon>
        <taxon>Burkholderiales</taxon>
        <taxon>Comamonadaceae</taxon>
        <taxon>Acidovorax</taxon>
    </lineage>
</organism>
<dbReference type="Proteomes" id="UP000316993">
    <property type="component" value="Unassembled WGS sequence"/>
</dbReference>
<dbReference type="InterPro" id="IPR000944">
    <property type="entry name" value="Tscrpt_reg_Rrf2"/>
</dbReference>
<reference evidence="3 5" key="2">
    <citation type="submission" date="2019-06" db="EMBL/GenBank/DDBJ databases">
        <title>Genomic Encyclopedia of Archaeal and Bacterial Type Strains, Phase II (KMG-II): from individual species to whole genera.</title>
        <authorList>
            <person name="Goeker M."/>
        </authorList>
    </citation>
    <scope>NUCLEOTIDE SEQUENCE [LARGE SCALE GENOMIC DNA]</scope>
    <source>
        <strain evidence="3 5">DSM 7270</strain>
    </source>
</reference>
<dbReference type="PROSITE" id="PS51197">
    <property type="entry name" value="HTH_RRF2_2"/>
    <property type="match status" value="1"/>
</dbReference>
<dbReference type="PANTHER" id="PTHR33221">
    <property type="entry name" value="WINGED HELIX-TURN-HELIX TRANSCRIPTIONAL REGULATOR, RRF2 FAMILY"/>
    <property type="match status" value="1"/>
</dbReference>
<evidence type="ECO:0000256" key="1">
    <source>
        <dbReference type="ARBA" id="ARBA00023125"/>
    </source>
</evidence>
<dbReference type="RefSeq" id="WP_044397844.1">
    <property type="nucleotide sequence ID" value="NZ_JBKBMI010000005.1"/>
</dbReference>
<evidence type="ECO:0000313" key="5">
    <source>
        <dbReference type="Proteomes" id="UP000316993"/>
    </source>
</evidence>
<dbReference type="OrthoDB" id="9800519at2"/>
<dbReference type="PANTHER" id="PTHR33221:SF5">
    <property type="entry name" value="HTH-TYPE TRANSCRIPTIONAL REGULATOR ISCR"/>
    <property type="match status" value="1"/>
</dbReference>
<dbReference type="AlphaFoldDB" id="A0A0D7K9W7"/>
<keyword evidence="4" id="KW-1185">Reference proteome</keyword>
<dbReference type="GO" id="GO:0003677">
    <property type="term" value="F:DNA binding"/>
    <property type="evidence" value="ECO:0007669"/>
    <property type="project" value="UniProtKB-KW"/>
</dbReference>
<sequence length="184" mass="19980">MRITTRGKVAVSAMTDLALHQRMKPVSLTTISQRQGTSLSYLEQLFSALRRAGLVESTRGPGGGYTLARKPEQIAVAEIILAVENMEVDDYQPLTPPQVAQLKAMTGELWVSFNARVLDYLKSVSLRDLMTQAQAQGVVAAPEQSAAAPRKALGVVPVKRPLMSRLQIPNSVFALGSMPLAPRR</sequence>
<evidence type="ECO:0000313" key="2">
    <source>
        <dbReference type="EMBL" id="KJA10727.1"/>
    </source>
</evidence>
<keyword evidence="1" id="KW-0238">DNA-binding</keyword>
<dbReference type="InterPro" id="IPR036390">
    <property type="entry name" value="WH_DNA-bd_sf"/>
</dbReference>
<evidence type="ECO:0000313" key="3">
    <source>
        <dbReference type="EMBL" id="TQN03546.1"/>
    </source>
</evidence>
<name>A0A0D7K9W7_9BURK</name>
<dbReference type="Gene3D" id="1.10.10.10">
    <property type="entry name" value="Winged helix-like DNA-binding domain superfamily/Winged helix DNA-binding domain"/>
    <property type="match status" value="1"/>
</dbReference>
<dbReference type="EMBL" id="VFPV01000002">
    <property type="protein sequence ID" value="TQN03546.1"/>
    <property type="molecule type" value="Genomic_DNA"/>
</dbReference>
<dbReference type="NCBIfam" id="TIGR00738">
    <property type="entry name" value="rrf2_super"/>
    <property type="match status" value="1"/>
</dbReference>
<comment type="caution">
    <text evidence="2">The sequence shown here is derived from an EMBL/GenBank/DDBJ whole genome shotgun (WGS) entry which is preliminary data.</text>
</comment>
<evidence type="ECO:0000313" key="4">
    <source>
        <dbReference type="Proteomes" id="UP000032566"/>
    </source>
</evidence>
<dbReference type="GO" id="GO:0003700">
    <property type="term" value="F:DNA-binding transcription factor activity"/>
    <property type="evidence" value="ECO:0007669"/>
    <property type="project" value="TreeGrafter"/>
</dbReference>
<dbReference type="Proteomes" id="UP000032566">
    <property type="component" value="Unassembled WGS sequence"/>
</dbReference>
<dbReference type="InterPro" id="IPR030489">
    <property type="entry name" value="TR_Rrf2-type_CS"/>
</dbReference>
<dbReference type="PATRIC" id="fig|80878.5.peg.1487"/>
<gene>
    <name evidence="3" type="ORF">BDD18_2236</name>
    <name evidence="2" type="ORF">RP29_09760</name>
</gene>
<dbReference type="InterPro" id="IPR036388">
    <property type="entry name" value="WH-like_DNA-bd_sf"/>
</dbReference>
<protein>
    <submittedName>
        <fullName evidence="2 3">Rrf2 family transcriptional regulator</fullName>
    </submittedName>
</protein>
<dbReference type="STRING" id="80878.RP29_09760"/>